<evidence type="ECO:0000256" key="1">
    <source>
        <dbReference type="ARBA" id="ARBA00009512"/>
    </source>
</evidence>
<dbReference type="GO" id="GO:0003735">
    <property type="term" value="F:structural constituent of ribosome"/>
    <property type="evidence" value="ECO:0007669"/>
    <property type="project" value="InterPro"/>
</dbReference>
<dbReference type="PANTHER" id="PTHR21011:SF1">
    <property type="entry name" value="SMALL RIBOSOMAL SUBUNIT PROTEIN BS6M"/>
    <property type="match status" value="1"/>
</dbReference>
<evidence type="ECO:0000256" key="2">
    <source>
        <dbReference type="SAM" id="MobiDB-lite"/>
    </source>
</evidence>
<dbReference type="InterPro" id="IPR035980">
    <property type="entry name" value="Ribosomal_bS6_sf"/>
</dbReference>
<reference evidence="3" key="1">
    <citation type="submission" date="2016-10" db="EMBL/GenBank/DDBJ databases">
        <authorList>
            <person name="de Groot N.N."/>
        </authorList>
    </citation>
    <scope>NUCLEOTIDE SEQUENCE</scope>
</reference>
<gene>
    <name evidence="3" type="ORF">MNB_SM-4-834</name>
</gene>
<evidence type="ECO:0000313" key="3">
    <source>
        <dbReference type="EMBL" id="SFV69368.1"/>
    </source>
</evidence>
<dbReference type="Pfam" id="PF01250">
    <property type="entry name" value="Ribosomal_S6"/>
    <property type="match status" value="1"/>
</dbReference>
<dbReference type="Gene3D" id="3.30.70.60">
    <property type="match status" value="1"/>
</dbReference>
<dbReference type="GO" id="GO:0005840">
    <property type="term" value="C:ribosome"/>
    <property type="evidence" value="ECO:0007669"/>
    <property type="project" value="UniProtKB-KW"/>
</dbReference>
<comment type="similarity">
    <text evidence="1">Belongs to the bacterial ribosomal protein bS6 family.</text>
</comment>
<keyword evidence="3" id="KW-0687">Ribonucleoprotein</keyword>
<sequence length="151" mass="16598">MRNYENLVIVKPTLTAEEIQASVKAIEEVITSNGGEIIATSPMGMRKLAYPIEKNERGFYHVIYSSIAPSAITEIERRFRINEELLRFVTIKYDTNREIAAFNGMVEKAKKAAEAPAKVETPAVEEAPTEVQTETPAVETAAPVATEAAAE</sequence>
<dbReference type="CDD" id="cd00473">
    <property type="entry name" value="bS6"/>
    <property type="match status" value="1"/>
</dbReference>
<dbReference type="HAMAP" id="MF_00360">
    <property type="entry name" value="Ribosomal_bS6"/>
    <property type="match status" value="1"/>
</dbReference>
<feature type="region of interest" description="Disordered" evidence="2">
    <location>
        <begin position="114"/>
        <end position="151"/>
    </location>
</feature>
<keyword evidence="3" id="KW-0689">Ribosomal protein</keyword>
<dbReference type="EMBL" id="FPHF01000113">
    <property type="protein sequence ID" value="SFV69368.1"/>
    <property type="molecule type" value="Genomic_DNA"/>
</dbReference>
<dbReference type="GO" id="GO:0006412">
    <property type="term" value="P:translation"/>
    <property type="evidence" value="ECO:0007669"/>
    <property type="project" value="InterPro"/>
</dbReference>
<accession>A0A1W1CU13</accession>
<dbReference type="NCBIfam" id="TIGR00166">
    <property type="entry name" value="S6"/>
    <property type="match status" value="1"/>
</dbReference>
<protein>
    <submittedName>
        <fullName evidence="3">SSU ribosomal protein S6p</fullName>
    </submittedName>
</protein>
<dbReference type="PANTHER" id="PTHR21011">
    <property type="entry name" value="MITOCHONDRIAL 28S RIBOSOMAL PROTEIN S6"/>
    <property type="match status" value="1"/>
</dbReference>
<dbReference type="InterPro" id="IPR014717">
    <property type="entry name" value="Transl_elong_EF1B/ribsomal_bS6"/>
</dbReference>
<dbReference type="InterPro" id="IPR000529">
    <property type="entry name" value="Ribosomal_bS6"/>
</dbReference>
<name>A0A1W1CU13_9ZZZZ</name>
<proteinExistence type="inferred from homology"/>
<dbReference type="SUPFAM" id="SSF54995">
    <property type="entry name" value="Ribosomal protein S6"/>
    <property type="match status" value="1"/>
</dbReference>
<dbReference type="AlphaFoldDB" id="A0A1W1CU13"/>
<dbReference type="GO" id="GO:0005737">
    <property type="term" value="C:cytoplasm"/>
    <property type="evidence" value="ECO:0007669"/>
    <property type="project" value="UniProtKB-ARBA"/>
</dbReference>
<organism evidence="3">
    <name type="scientific">hydrothermal vent metagenome</name>
    <dbReference type="NCBI Taxonomy" id="652676"/>
    <lineage>
        <taxon>unclassified sequences</taxon>
        <taxon>metagenomes</taxon>
        <taxon>ecological metagenomes</taxon>
    </lineage>
</organism>
<dbReference type="GO" id="GO:0070181">
    <property type="term" value="F:small ribosomal subunit rRNA binding"/>
    <property type="evidence" value="ECO:0007669"/>
    <property type="project" value="TreeGrafter"/>
</dbReference>
<dbReference type="InterPro" id="IPR020814">
    <property type="entry name" value="Ribosomal_S6_plastid/chlpt"/>
</dbReference>